<reference evidence="2" key="1">
    <citation type="submission" date="2021-10" db="EMBL/GenBank/DDBJ databases">
        <title>Melipona bicolor Genome sequencing and assembly.</title>
        <authorList>
            <person name="Araujo N.S."/>
            <person name="Arias M.C."/>
        </authorList>
    </citation>
    <scope>NUCLEOTIDE SEQUENCE</scope>
    <source>
        <strain evidence="2">USP_2M_L1-L4_2017</strain>
        <tissue evidence="2">Whole body</tissue>
    </source>
</reference>
<proteinExistence type="predicted"/>
<evidence type="ECO:0000313" key="2">
    <source>
        <dbReference type="EMBL" id="KAK1131646.1"/>
    </source>
</evidence>
<feature type="compositionally biased region" description="Basic residues" evidence="1">
    <location>
        <begin position="101"/>
        <end position="112"/>
    </location>
</feature>
<protein>
    <submittedName>
        <fullName evidence="2">Uncharacterized protein</fullName>
    </submittedName>
</protein>
<dbReference type="Proteomes" id="UP001177670">
    <property type="component" value="Unassembled WGS sequence"/>
</dbReference>
<feature type="region of interest" description="Disordered" evidence="1">
    <location>
        <begin position="101"/>
        <end position="155"/>
    </location>
</feature>
<dbReference type="AlphaFoldDB" id="A0AA40G628"/>
<gene>
    <name evidence="2" type="ORF">K0M31_017936</name>
</gene>
<dbReference type="EMBL" id="JAHYIQ010000006">
    <property type="protein sequence ID" value="KAK1131646.1"/>
    <property type="molecule type" value="Genomic_DNA"/>
</dbReference>
<name>A0AA40G628_9HYME</name>
<comment type="caution">
    <text evidence="2">The sequence shown here is derived from an EMBL/GenBank/DDBJ whole genome shotgun (WGS) entry which is preliminary data.</text>
</comment>
<organism evidence="2 3">
    <name type="scientific">Melipona bicolor</name>
    <dbReference type="NCBI Taxonomy" id="60889"/>
    <lineage>
        <taxon>Eukaryota</taxon>
        <taxon>Metazoa</taxon>
        <taxon>Ecdysozoa</taxon>
        <taxon>Arthropoda</taxon>
        <taxon>Hexapoda</taxon>
        <taxon>Insecta</taxon>
        <taxon>Pterygota</taxon>
        <taxon>Neoptera</taxon>
        <taxon>Endopterygota</taxon>
        <taxon>Hymenoptera</taxon>
        <taxon>Apocrita</taxon>
        <taxon>Aculeata</taxon>
        <taxon>Apoidea</taxon>
        <taxon>Anthophila</taxon>
        <taxon>Apidae</taxon>
        <taxon>Melipona</taxon>
    </lineage>
</organism>
<evidence type="ECO:0000313" key="3">
    <source>
        <dbReference type="Proteomes" id="UP001177670"/>
    </source>
</evidence>
<evidence type="ECO:0000256" key="1">
    <source>
        <dbReference type="SAM" id="MobiDB-lite"/>
    </source>
</evidence>
<accession>A0AA40G628</accession>
<keyword evidence="3" id="KW-1185">Reference proteome</keyword>
<sequence>MSLNEPNESKTYRHTVSNDVINCTIDRFFSADLNFLRLGTVGRGRGSEKGRAGVERTAEERREDEAWLGAQLGRSWLRRRWFRRWFWRRLRTWFRRQRTHIHGSRQGSHGHKDRPYSRALPSRGDKTRPCSRQCTNQSTGRQASSCPRASTLPGHSREACALSGREADTLPRKGARQGADKGACAGQGTCQGTGHCTKTSALPCQGALGREGGCTCPCARTRRWRIRRWRIRRWWIVTGRWTRFRRLRAFLMQRLELGRVSKSLIFNVRQHCPSTAAGQCNC</sequence>
<feature type="compositionally biased region" description="Polar residues" evidence="1">
    <location>
        <begin position="130"/>
        <end position="148"/>
    </location>
</feature>